<dbReference type="KEGG" id="eha:Ethha_1454"/>
<dbReference type="SMART" id="SM00283">
    <property type="entry name" value="MA"/>
    <property type="match status" value="1"/>
</dbReference>
<evidence type="ECO:0000256" key="2">
    <source>
        <dbReference type="ARBA" id="ARBA00029447"/>
    </source>
</evidence>
<evidence type="ECO:0000313" key="8">
    <source>
        <dbReference type="Proteomes" id="UP000001551"/>
    </source>
</evidence>
<sequence length="768" mass="81586">MFATGAVLAVLSAAAVILVQQFTVVARVKKVTNQLADILRGRLDGRLRSRSGDAVGLLSAQADALADALQTQVLDPLAGLAAGNLHAQAGDSHPLGQAVSRLQAVVSSILKDTERLLEAVNAGDLTQRIDEGKYRGEWRKYAAEFNQLMETVAAPVSEINKVLQNMSVDDFSLKMEGDYPGVFKNMSGAINILRMRLIGIQNLMEKIANGDVQKLSMSANIRARSENDRLMPALAAMMGTVNALVAEVVRLTEESVKGNILHVRGDASRFRGGYREIIDGINGTLDAISAPVLEAINVLTAIKSNDYTAALSRSFRGDFAELEDGIASVQRQGLYIQDIVEQVASGDVRELAVLKEQGQRSENDRLTPAFITMMETLHTLIGELSSITHAAVLGDLSVRGDVSGFQGKYAEIVDGLNQLLEAMERPTQAVTEAMAHIAACEFDTHVEGEFSGVFKVQVDAVNQTAAELGGIVRRVSDSLDRMAQGDFSEPALPEFRGGFSHISASLNTILESLNQLFGGILATAEQVAAGAAEVSQGSQSLSQGATEQAGAVEELTATIAEIAGQTRSNAENANKTNDLVGAVKTSAGKGGKQMDNMLRSMDEISESSRNISKIIKVIDDIAFQTNILALNAAVEAARAGQYGKGFAVVAEEVRNLAARSANAAKETTSLIENTVEKVAVGTGTAHETAKEFTVISDGVEKMATLMQEIATSSNEQASGIAQVDTGVEQVSMVVQTNSATSEESAAASEELSGQAEELRNQLSRFTLR</sequence>
<feature type="domain" description="HAMP" evidence="6">
    <location>
        <begin position="472"/>
        <end position="518"/>
    </location>
</feature>
<dbReference type="eggNOG" id="COG0840">
    <property type="taxonomic scope" value="Bacteria"/>
</dbReference>
<dbReference type="PROSITE" id="PS50885">
    <property type="entry name" value="HAMP"/>
    <property type="match status" value="2"/>
</dbReference>
<dbReference type="FunFam" id="1.10.287.950:FF:000001">
    <property type="entry name" value="Methyl-accepting chemotaxis sensory transducer"/>
    <property type="match status" value="1"/>
</dbReference>
<feature type="domain" description="Methyl-accepting transducer" evidence="5">
    <location>
        <begin position="523"/>
        <end position="752"/>
    </location>
</feature>
<dbReference type="GO" id="GO:0006935">
    <property type="term" value="P:chemotaxis"/>
    <property type="evidence" value="ECO:0007669"/>
    <property type="project" value="InterPro"/>
</dbReference>
<dbReference type="GO" id="GO:0007165">
    <property type="term" value="P:signal transduction"/>
    <property type="evidence" value="ECO:0007669"/>
    <property type="project" value="UniProtKB-KW"/>
</dbReference>
<evidence type="ECO:0000256" key="1">
    <source>
        <dbReference type="ARBA" id="ARBA00022500"/>
    </source>
</evidence>
<dbReference type="Pfam" id="PF00015">
    <property type="entry name" value="MCPsignal"/>
    <property type="match status" value="1"/>
</dbReference>
<gene>
    <name evidence="7" type="ordered locus">Ethha_1454</name>
</gene>
<dbReference type="EMBL" id="CP002400">
    <property type="protein sequence ID" value="ADU26991.1"/>
    <property type="molecule type" value="Genomic_DNA"/>
</dbReference>
<evidence type="ECO:0000259" key="5">
    <source>
        <dbReference type="PROSITE" id="PS50111"/>
    </source>
</evidence>
<dbReference type="GO" id="GO:0004888">
    <property type="term" value="F:transmembrane signaling receptor activity"/>
    <property type="evidence" value="ECO:0007669"/>
    <property type="project" value="InterPro"/>
</dbReference>
<dbReference type="InterPro" id="IPR003660">
    <property type="entry name" value="HAMP_dom"/>
</dbReference>
<comment type="similarity">
    <text evidence="2">Belongs to the methyl-accepting chemotaxis (MCP) protein family.</text>
</comment>
<keyword evidence="8" id="KW-1185">Reference proteome</keyword>
<feature type="domain" description="HAMP" evidence="6">
    <location>
        <begin position="22"/>
        <end position="74"/>
    </location>
</feature>
<dbReference type="PROSITE" id="PS50111">
    <property type="entry name" value="CHEMOTAXIS_TRANSDUC_2"/>
    <property type="match status" value="1"/>
</dbReference>
<protein>
    <submittedName>
        <fullName evidence="7">Methyl-accepting chemotaxis sensory transducer</fullName>
    </submittedName>
</protein>
<dbReference type="Gene3D" id="1.10.287.950">
    <property type="entry name" value="Methyl-accepting chemotaxis protein"/>
    <property type="match status" value="1"/>
</dbReference>
<keyword evidence="3" id="KW-0807">Transducer</keyword>
<feature type="compositionally biased region" description="Low complexity" evidence="4">
    <location>
        <begin position="738"/>
        <end position="755"/>
    </location>
</feature>
<dbReference type="Pfam" id="PF18947">
    <property type="entry name" value="HAMP_2"/>
    <property type="match status" value="3"/>
</dbReference>
<dbReference type="CDD" id="cd11386">
    <property type="entry name" value="MCP_signal"/>
    <property type="match status" value="1"/>
</dbReference>
<dbReference type="SMART" id="SM00304">
    <property type="entry name" value="HAMP"/>
    <property type="match status" value="4"/>
</dbReference>
<evidence type="ECO:0000256" key="3">
    <source>
        <dbReference type="PROSITE-ProRule" id="PRU00284"/>
    </source>
</evidence>
<organism evidence="7 8">
    <name type="scientific">Ethanoligenens harbinense (strain DSM 18485 / JCM 12961 / CGMCC 1.5033 / YUAN-3)</name>
    <dbReference type="NCBI Taxonomy" id="663278"/>
    <lineage>
        <taxon>Bacteria</taxon>
        <taxon>Bacillati</taxon>
        <taxon>Bacillota</taxon>
        <taxon>Clostridia</taxon>
        <taxon>Eubacteriales</taxon>
        <taxon>Oscillospiraceae</taxon>
        <taxon>Ethanoligenens</taxon>
    </lineage>
</organism>
<accession>E6U7G8</accession>
<dbReference type="Gene3D" id="1.20.120.1530">
    <property type="match status" value="3"/>
</dbReference>
<evidence type="ECO:0000313" key="7">
    <source>
        <dbReference type="EMBL" id="ADU26991.1"/>
    </source>
</evidence>
<reference evidence="7 8" key="1">
    <citation type="submission" date="2010-12" db="EMBL/GenBank/DDBJ databases">
        <title>Complete sequence of Ethanoligenens harbinense YUAN-3.</title>
        <authorList>
            <person name="Lucas S."/>
            <person name="Copeland A."/>
            <person name="Lapidus A."/>
            <person name="Cheng J.-F."/>
            <person name="Bruce D."/>
            <person name="Goodwin L."/>
            <person name="Pitluck S."/>
            <person name="Chertkov O."/>
            <person name="Misra M."/>
            <person name="Detter J.C."/>
            <person name="Han C."/>
            <person name="Tapia R."/>
            <person name="Land M."/>
            <person name="Hauser L."/>
            <person name="Jeffries C."/>
            <person name="Kyrpides N."/>
            <person name="Ivanova N."/>
            <person name="Mikhailova N."/>
            <person name="Wang A."/>
            <person name="Mouttaki H."/>
            <person name="He Z."/>
            <person name="Zhou J."/>
            <person name="Hemme C.L."/>
            <person name="Woyke T."/>
        </authorList>
    </citation>
    <scope>NUCLEOTIDE SEQUENCE [LARGE SCALE GENOMIC DNA]</scope>
    <source>
        <strain evidence="8">DSM 18485 / JCM 12961 / CGMCC 1.5033 / YUAN-3</strain>
    </source>
</reference>
<dbReference type="SUPFAM" id="SSF58104">
    <property type="entry name" value="Methyl-accepting chemotaxis protein (MCP) signaling domain"/>
    <property type="match status" value="1"/>
</dbReference>
<dbReference type="HOGENOM" id="CLU_017079_0_0_9"/>
<keyword evidence="1" id="KW-0145">Chemotaxis</keyword>
<dbReference type="InterPro" id="IPR004089">
    <property type="entry name" value="MCPsignal_dom"/>
</dbReference>
<name>E6U7G8_ETHHY</name>
<dbReference type="PRINTS" id="PR00260">
    <property type="entry name" value="CHEMTRNSDUCR"/>
</dbReference>
<dbReference type="PANTHER" id="PTHR43531:SF11">
    <property type="entry name" value="METHYL-ACCEPTING CHEMOTAXIS PROTEIN 3"/>
    <property type="match status" value="1"/>
</dbReference>
<dbReference type="STRING" id="663278.Ethha_1454"/>
<dbReference type="GO" id="GO:0005886">
    <property type="term" value="C:plasma membrane"/>
    <property type="evidence" value="ECO:0007669"/>
    <property type="project" value="TreeGrafter"/>
</dbReference>
<proteinExistence type="inferred from homology"/>
<dbReference type="Proteomes" id="UP000001551">
    <property type="component" value="Chromosome"/>
</dbReference>
<evidence type="ECO:0000259" key="6">
    <source>
        <dbReference type="PROSITE" id="PS50885"/>
    </source>
</evidence>
<evidence type="ECO:0000256" key="4">
    <source>
        <dbReference type="SAM" id="MobiDB-lite"/>
    </source>
</evidence>
<dbReference type="InterPro" id="IPR051310">
    <property type="entry name" value="MCP_chemotaxis"/>
</dbReference>
<dbReference type="AlphaFoldDB" id="E6U7G8"/>
<dbReference type="InterPro" id="IPR004090">
    <property type="entry name" value="Chemotax_Me-accpt_rcpt"/>
</dbReference>
<feature type="region of interest" description="Disordered" evidence="4">
    <location>
        <begin position="737"/>
        <end position="759"/>
    </location>
</feature>
<dbReference type="PANTHER" id="PTHR43531">
    <property type="entry name" value="PROTEIN ICFG"/>
    <property type="match status" value="1"/>
</dbReference>